<reference evidence="4" key="1">
    <citation type="submission" date="2018-06" db="EMBL/GenBank/DDBJ databases">
        <authorList>
            <person name="Zhirakovskaya E."/>
        </authorList>
    </citation>
    <scope>NUCLEOTIDE SEQUENCE</scope>
</reference>
<accession>A0A3B0W0W1</accession>
<keyword evidence="1" id="KW-0547">Nucleotide-binding</keyword>
<evidence type="ECO:0000256" key="1">
    <source>
        <dbReference type="ARBA" id="ARBA00022741"/>
    </source>
</evidence>
<organism evidence="4">
    <name type="scientific">hydrothermal vent metagenome</name>
    <dbReference type="NCBI Taxonomy" id="652676"/>
    <lineage>
        <taxon>unclassified sequences</taxon>
        <taxon>metagenomes</taxon>
        <taxon>ecological metagenomes</taxon>
    </lineage>
</organism>
<dbReference type="PANTHER" id="PTHR11638:SF18">
    <property type="entry name" value="HEAT SHOCK PROTEIN 104"/>
    <property type="match status" value="1"/>
</dbReference>
<dbReference type="EMBL" id="UOFC01000284">
    <property type="protein sequence ID" value="VAW49465.1"/>
    <property type="molecule type" value="Genomic_DNA"/>
</dbReference>
<dbReference type="GO" id="GO:0005524">
    <property type="term" value="F:ATP binding"/>
    <property type="evidence" value="ECO:0007669"/>
    <property type="project" value="UniProtKB-KW"/>
</dbReference>
<gene>
    <name evidence="4" type="ORF">MNBD_GAMMA03-453</name>
</gene>
<dbReference type="InterPro" id="IPR019489">
    <property type="entry name" value="Clp_ATPase_C"/>
</dbReference>
<dbReference type="Gene3D" id="1.10.8.60">
    <property type="match status" value="1"/>
</dbReference>
<sequence length="71" mass="7884">REIILNVGEQALDYIGNLGYDPIYGARPLKRAIQDTLENPLSKALLSGQFRNGDHIQATLENGTIIFQKSN</sequence>
<evidence type="ECO:0000259" key="3">
    <source>
        <dbReference type="SMART" id="SM01086"/>
    </source>
</evidence>
<keyword evidence="2" id="KW-0067">ATP-binding</keyword>
<dbReference type="PANTHER" id="PTHR11638">
    <property type="entry name" value="ATP-DEPENDENT CLP PROTEASE"/>
    <property type="match status" value="1"/>
</dbReference>
<feature type="domain" description="Clp ATPase C-terminal" evidence="3">
    <location>
        <begin position="1"/>
        <end position="67"/>
    </location>
</feature>
<dbReference type="GO" id="GO:0034605">
    <property type="term" value="P:cellular response to heat"/>
    <property type="evidence" value="ECO:0007669"/>
    <property type="project" value="TreeGrafter"/>
</dbReference>
<evidence type="ECO:0000313" key="4">
    <source>
        <dbReference type="EMBL" id="VAW49465.1"/>
    </source>
</evidence>
<dbReference type="GO" id="GO:0016887">
    <property type="term" value="F:ATP hydrolysis activity"/>
    <property type="evidence" value="ECO:0007669"/>
    <property type="project" value="TreeGrafter"/>
</dbReference>
<protein>
    <submittedName>
        <fullName evidence="4">ClpB protein</fullName>
    </submittedName>
</protein>
<proteinExistence type="predicted"/>
<dbReference type="AlphaFoldDB" id="A0A3B0W0W1"/>
<dbReference type="GO" id="GO:0005737">
    <property type="term" value="C:cytoplasm"/>
    <property type="evidence" value="ECO:0007669"/>
    <property type="project" value="TreeGrafter"/>
</dbReference>
<evidence type="ECO:0000256" key="2">
    <source>
        <dbReference type="ARBA" id="ARBA00022840"/>
    </source>
</evidence>
<feature type="non-terminal residue" evidence="4">
    <location>
        <position position="1"/>
    </location>
</feature>
<name>A0A3B0W0W1_9ZZZZ</name>
<dbReference type="InterPro" id="IPR050130">
    <property type="entry name" value="ClpA_ClpB"/>
</dbReference>
<dbReference type="SMART" id="SM01086">
    <property type="entry name" value="ClpB_D2-small"/>
    <property type="match status" value="1"/>
</dbReference>
<dbReference type="Pfam" id="PF10431">
    <property type="entry name" value="ClpB_D2-small"/>
    <property type="match status" value="1"/>
</dbReference>